<feature type="domain" description="Retrotransposon gag" evidence="1">
    <location>
        <begin position="116"/>
        <end position="178"/>
    </location>
</feature>
<dbReference type="InterPro" id="IPR005162">
    <property type="entry name" value="Retrotrans_gag_dom"/>
</dbReference>
<reference evidence="2 3" key="1">
    <citation type="submission" date="2019-09" db="EMBL/GenBank/DDBJ databases">
        <authorList>
            <person name="Ou C."/>
        </authorList>
    </citation>
    <scope>NUCLEOTIDE SEQUENCE [LARGE SCALE GENOMIC DNA]</scope>
    <source>
        <strain evidence="2">S2</strain>
        <tissue evidence="2">Leaf</tissue>
    </source>
</reference>
<reference evidence="2 3" key="3">
    <citation type="submission" date="2019-11" db="EMBL/GenBank/DDBJ databases">
        <title>A de novo genome assembly of a pear dwarfing rootstock.</title>
        <authorList>
            <person name="Wang F."/>
            <person name="Wang J."/>
            <person name="Li S."/>
            <person name="Zhang Y."/>
            <person name="Fang M."/>
            <person name="Ma L."/>
            <person name="Zhao Y."/>
            <person name="Jiang S."/>
        </authorList>
    </citation>
    <scope>NUCLEOTIDE SEQUENCE [LARGE SCALE GENOMIC DNA]</scope>
    <source>
        <strain evidence="2">S2</strain>
        <tissue evidence="2">Leaf</tissue>
    </source>
</reference>
<protein>
    <recommendedName>
        <fullName evidence="1">Retrotransposon gag domain-containing protein</fullName>
    </recommendedName>
</protein>
<proteinExistence type="predicted"/>
<dbReference type="Pfam" id="PF03732">
    <property type="entry name" value="Retrotrans_gag"/>
    <property type="match status" value="1"/>
</dbReference>
<comment type="caution">
    <text evidence="2">The sequence shown here is derived from an EMBL/GenBank/DDBJ whole genome shotgun (WGS) entry which is preliminary data.</text>
</comment>
<dbReference type="Proteomes" id="UP000327157">
    <property type="component" value="Chromosome 5"/>
</dbReference>
<evidence type="ECO:0000313" key="3">
    <source>
        <dbReference type="Proteomes" id="UP000327157"/>
    </source>
</evidence>
<sequence length="184" mass="21833">MVRGRANRGRRTALMENIYQLDEFEELRRSHENLQRMMEEILCRLSNQEIGNDARGFVGEPFHAPNGQYEDDCDDSLSSSAHSSVVAMERLARAFEIADKKAFFDWKDMIEERKVKFVATKLKGHALIWWQQYQQGRERRGLCRINTWAEMKLKLDDKFLPVDFNETLYQKFLRLCQKPEQKHS</sequence>
<name>A0A5N5IBL9_9ROSA</name>
<dbReference type="EMBL" id="SMOL01000004">
    <property type="protein sequence ID" value="KAB2637555.1"/>
    <property type="molecule type" value="Genomic_DNA"/>
</dbReference>
<keyword evidence="3" id="KW-1185">Reference proteome</keyword>
<dbReference type="OrthoDB" id="1934635at2759"/>
<gene>
    <name evidence="2" type="ORF">D8674_028089</name>
</gene>
<reference evidence="3" key="2">
    <citation type="submission" date="2019-10" db="EMBL/GenBank/DDBJ databases">
        <title>A de novo genome assembly of a pear dwarfing rootstock.</title>
        <authorList>
            <person name="Wang F."/>
            <person name="Wang J."/>
            <person name="Li S."/>
            <person name="Zhang Y."/>
            <person name="Fang M."/>
            <person name="Ma L."/>
            <person name="Zhao Y."/>
            <person name="Jiang S."/>
        </authorList>
    </citation>
    <scope>NUCLEOTIDE SEQUENCE [LARGE SCALE GENOMIC DNA]</scope>
</reference>
<accession>A0A5N5IBL9</accession>
<organism evidence="2 3">
    <name type="scientific">Pyrus ussuriensis x Pyrus communis</name>
    <dbReference type="NCBI Taxonomy" id="2448454"/>
    <lineage>
        <taxon>Eukaryota</taxon>
        <taxon>Viridiplantae</taxon>
        <taxon>Streptophyta</taxon>
        <taxon>Embryophyta</taxon>
        <taxon>Tracheophyta</taxon>
        <taxon>Spermatophyta</taxon>
        <taxon>Magnoliopsida</taxon>
        <taxon>eudicotyledons</taxon>
        <taxon>Gunneridae</taxon>
        <taxon>Pentapetalae</taxon>
        <taxon>rosids</taxon>
        <taxon>fabids</taxon>
        <taxon>Rosales</taxon>
        <taxon>Rosaceae</taxon>
        <taxon>Amygdaloideae</taxon>
        <taxon>Maleae</taxon>
        <taxon>Pyrus</taxon>
    </lineage>
</organism>
<dbReference type="AlphaFoldDB" id="A0A5N5IBL9"/>
<evidence type="ECO:0000313" key="2">
    <source>
        <dbReference type="EMBL" id="KAB2637555.1"/>
    </source>
</evidence>
<evidence type="ECO:0000259" key="1">
    <source>
        <dbReference type="Pfam" id="PF03732"/>
    </source>
</evidence>